<evidence type="ECO:0000313" key="1">
    <source>
        <dbReference type="EMBL" id="AFO51660.1"/>
    </source>
</evidence>
<evidence type="ECO:0000313" key="2">
    <source>
        <dbReference type="Proteomes" id="UP000006502"/>
    </source>
</evidence>
<gene>
    <name evidence="1" type="ordered locus">MHLP_00400</name>
</gene>
<reference evidence="2" key="2">
    <citation type="submission" date="2012-07" db="EMBL/GenBank/DDBJ databases">
        <title>Complete genome sequence of 'Candidatus Mycoplasma haemolamae'.</title>
        <authorList>
            <person name="Guimaraes A.M.S."/>
            <person name="Toth B."/>
            <person name="Santos A.P."/>
            <person name="Nascimento N.C."/>
            <person name="Sojka J.E."/>
            <person name="Messick J.B."/>
        </authorList>
    </citation>
    <scope>NUCLEOTIDE SEQUENCE [LARGE SCALE GENOMIC DNA]</scope>
    <source>
        <strain evidence="2">Purdue</strain>
    </source>
</reference>
<dbReference type="PATRIC" id="fig|1212765.3.peg.92"/>
<reference evidence="1 2" key="1">
    <citation type="journal article" date="2012" name="J. Bacteriol.">
        <title>Genome Sequence of "Candidatus Mycoplasma haemolamae" Strain Purdue, a Red Blood Cell Pathogen of Alpacas (Vicugna pacos) and Llamas (Lama glama).</title>
        <authorList>
            <person name="Guimaraes A.M."/>
            <person name="Toth B."/>
            <person name="Santos A.P."/>
            <person name="do Nascimento N.C."/>
            <person name="Kritchevsky J.E."/>
            <person name="Messick J.B."/>
        </authorList>
    </citation>
    <scope>NUCLEOTIDE SEQUENCE [LARGE SCALE GENOMIC DNA]</scope>
    <source>
        <strain evidence="1 2">Purdue</strain>
    </source>
</reference>
<keyword evidence="2" id="KW-1185">Reference proteome</keyword>
<organism evidence="1 2">
    <name type="scientific">Mycoplasma haematolamae (strain Purdue)</name>
    <dbReference type="NCBI Taxonomy" id="1212765"/>
    <lineage>
        <taxon>Bacteria</taxon>
        <taxon>Bacillati</taxon>
        <taxon>Mycoplasmatota</taxon>
        <taxon>Mollicutes</taxon>
        <taxon>Mycoplasmataceae</taxon>
        <taxon>Mycoplasma</taxon>
    </lineage>
</organism>
<dbReference type="EMBL" id="CP003731">
    <property type="protein sequence ID" value="AFO51660.1"/>
    <property type="molecule type" value="Genomic_DNA"/>
</dbReference>
<accession>I7B8U6</accession>
<dbReference type="Proteomes" id="UP000006502">
    <property type="component" value="Chromosome"/>
</dbReference>
<sequence>MVAGGTTLGWGSWGVQKAISGGGHWYSEQTKYCSKDLNFGSHCVFIGPVADFPGEGAYFMNGTYTDTTPLDKEGWLNDQTQIKEPMNRVFEQYPGLKDYFRSYNKKTQRL</sequence>
<name>I7B8U6_MYCHA</name>
<protein>
    <submittedName>
        <fullName evidence="1">Uncharacterized protein</fullName>
    </submittedName>
</protein>
<dbReference type="HOGENOM" id="CLU_147348_1_0_14"/>
<dbReference type="AlphaFoldDB" id="I7B8U6"/>
<dbReference type="KEGG" id="mhl:MHLP_00400"/>
<proteinExistence type="predicted"/>
<dbReference type="STRING" id="1212765.MHLP_00400"/>